<gene>
    <name evidence="1" type="ORF">AVDCRST_MAG79-84</name>
</gene>
<reference evidence="1" key="1">
    <citation type="submission" date="2020-02" db="EMBL/GenBank/DDBJ databases">
        <authorList>
            <person name="Meier V. D."/>
        </authorList>
    </citation>
    <scope>NUCLEOTIDE SEQUENCE</scope>
    <source>
        <strain evidence="1">AVDCRST_MAG79</strain>
    </source>
</reference>
<name>A0A6J4TCY6_9ACTN</name>
<dbReference type="EMBL" id="CADCWC010000014">
    <property type="protein sequence ID" value="CAA9519027.1"/>
    <property type="molecule type" value="Genomic_DNA"/>
</dbReference>
<sequence>MFPLDPDNRKRNGNNYSPMWDAHVSQWTEAAIAAGQRRSIRGFEDLTSLVAQGRVGSFVGSPGRSNSFVAGLKATGIIINCPVIAQPFERSPKDAASGLLRR</sequence>
<evidence type="ECO:0000313" key="1">
    <source>
        <dbReference type="EMBL" id="CAA9519027.1"/>
    </source>
</evidence>
<accession>A0A6J4TCY6</accession>
<proteinExistence type="predicted"/>
<dbReference type="AlphaFoldDB" id="A0A6J4TCY6"/>
<protein>
    <submittedName>
        <fullName evidence="1">Uncharacterized protein</fullName>
    </submittedName>
</protein>
<organism evidence="1">
    <name type="scientific">uncultured Thermoleophilia bacterium</name>
    <dbReference type="NCBI Taxonomy" id="1497501"/>
    <lineage>
        <taxon>Bacteria</taxon>
        <taxon>Bacillati</taxon>
        <taxon>Actinomycetota</taxon>
        <taxon>Thermoleophilia</taxon>
        <taxon>environmental samples</taxon>
    </lineage>
</organism>